<proteinExistence type="predicted"/>
<keyword evidence="3" id="KW-1185">Reference proteome</keyword>
<sequence length="103" mass="10676">MSPLHRIATLSALALGTVLAPSTLAAQAPARIYVAELASPAASATVVAGGLVWRCEGTRCTAPVNGTRALRACREVNRKMGQVVRFEAEGTELAEADLARCNG</sequence>
<feature type="chain" id="PRO_5045219271" evidence="1">
    <location>
        <begin position="26"/>
        <end position="103"/>
    </location>
</feature>
<gene>
    <name evidence="2" type="ORF">ACFODK_06520</name>
</gene>
<evidence type="ECO:0000256" key="1">
    <source>
        <dbReference type="SAM" id="SignalP"/>
    </source>
</evidence>
<name>A0ABV7EFA3_9SPHN</name>
<dbReference type="Proteomes" id="UP001595378">
    <property type="component" value="Unassembled WGS sequence"/>
</dbReference>
<dbReference type="InterPro" id="IPR058067">
    <property type="entry name" value="CC_3452-like"/>
</dbReference>
<dbReference type="InterPro" id="IPR058513">
    <property type="entry name" value="DUF8200"/>
</dbReference>
<evidence type="ECO:0000313" key="2">
    <source>
        <dbReference type="EMBL" id="MFC3100543.1"/>
    </source>
</evidence>
<evidence type="ECO:0000313" key="3">
    <source>
        <dbReference type="Proteomes" id="UP001595378"/>
    </source>
</evidence>
<dbReference type="RefSeq" id="WP_336917790.1">
    <property type="nucleotide sequence ID" value="NZ_JBANRN010000002.1"/>
</dbReference>
<dbReference type="NCBIfam" id="NF047636">
    <property type="entry name" value="CC_3452_fam"/>
    <property type="match status" value="1"/>
</dbReference>
<feature type="signal peptide" evidence="1">
    <location>
        <begin position="1"/>
        <end position="25"/>
    </location>
</feature>
<keyword evidence="1" id="KW-0732">Signal</keyword>
<organism evidence="2 3">
    <name type="scientific">Alteraurantiacibacter lauratis</name>
    <dbReference type="NCBI Taxonomy" id="2054627"/>
    <lineage>
        <taxon>Bacteria</taxon>
        <taxon>Pseudomonadati</taxon>
        <taxon>Pseudomonadota</taxon>
        <taxon>Alphaproteobacteria</taxon>
        <taxon>Sphingomonadales</taxon>
        <taxon>Erythrobacteraceae</taxon>
        <taxon>Alteraurantiacibacter</taxon>
    </lineage>
</organism>
<protein>
    <submittedName>
        <fullName evidence="2">Uncharacterized protein</fullName>
    </submittedName>
</protein>
<reference evidence="3" key="1">
    <citation type="journal article" date="2019" name="Int. J. Syst. Evol. Microbiol.">
        <title>The Global Catalogue of Microorganisms (GCM) 10K type strain sequencing project: providing services to taxonomists for standard genome sequencing and annotation.</title>
        <authorList>
            <consortium name="The Broad Institute Genomics Platform"/>
            <consortium name="The Broad Institute Genome Sequencing Center for Infectious Disease"/>
            <person name="Wu L."/>
            <person name="Ma J."/>
        </authorList>
    </citation>
    <scope>NUCLEOTIDE SEQUENCE [LARGE SCALE GENOMIC DNA]</scope>
    <source>
        <strain evidence="3">KCTC 52606</strain>
    </source>
</reference>
<dbReference type="EMBL" id="JBHRSU010000005">
    <property type="protein sequence ID" value="MFC3100543.1"/>
    <property type="molecule type" value="Genomic_DNA"/>
</dbReference>
<accession>A0ABV7EFA3</accession>
<dbReference type="Pfam" id="PF26624">
    <property type="entry name" value="DUF8200"/>
    <property type="match status" value="1"/>
</dbReference>
<comment type="caution">
    <text evidence="2">The sequence shown here is derived from an EMBL/GenBank/DDBJ whole genome shotgun (WGS) entry which is preliminary data.</text>
</comment>